<reference evidence="2 3" key="1">
    <citation type="journal article" date="2010" name="Stand. Genomic Sci.">
        <title>Complete genome sequence of Meiothermus silvanus type strain (VI-R2).</title>
        <authorList>
            <person name="Sikorski J."/>
            <person name="Tindall B.J."/>
            <person name="Lowry S."/>
            <person name="Lucas S."/>
            <person name="Nolan M."/>
            <person name="Copeland A."/>
            <person name="Glavina Del Rio T."/>
            <person name="Tice H."/>
            <person name="Cheng J.F."/>
            <person name="Han C."/>
            <person name="Pitluck S."/>
            <person name="Liolios K."/>
            <person name="Ivanova N."/>
            <person name="Mavromatis K."/>
            <person name="Mikhailova N."/>
            <person name="Pati A."/>
            <person name="Goodwin L."/>
            <person name="Chen A."/>
            <person name="Palaniappan K."/>
            <person name="Land M."/>
            <person name="Hauser L."/>
            <person name="Chang Y.J."/>
            <person name="Jeffries C.D."/>
            <person name="Rohde M."/>
            <person name="Goker M."/>
            <person name="Woyke T."/>
            <person name="Bristow J."/>
            <person name="Eisen J.A."/>
            <person name="Markowitz V."/>
            <person name="Hugenholtz P."/>
            <person name="Kyrpides N.C."/>
            <person name="Klenk H.P."/>
            <person name="Lapidus A."/>
        </authorList>
    </citation>
    <scope>NUCLEOTIDE SEQUENCE [LARGE SCALE GENOMIC DNA]</scope>
    <source>
        <strain evidence="3">ATCC 700542 / DSM 9946 / VI-R2</strain>
    </source>
</reference>
<keyword evidence="3" id="KW-1185">Reference proteome</keyword>
<dbReference type="EMBL" id="CP002042">
    <property type="protein sequence ID" value="ADH62762.1"/>
    <property type="molecule type" value="Genomic_DNA"/>
</dbReference>
<dbReference type="STRING" id="526227.Mesil_0850"/>
<feature type="transmembrane region" description="Helical" evidence="1">
    <location>
        <begin position="189"/>
        <end position="208"/>
    </location>
</feature>
<evidence type="ECO:0000313" key="2">
    <source>
        <dbReference type="EMBL" id="ADH62762.1"/>
    </source>
</evidence>
<feature type="transmembrane region" description="Helical" evidence="1">
    <location>
        <begin position="89"/>
        <end position="112"/>
    </location>
</feature>
<dbReference type="OrthoDB" id="9784805at2"/>
<feature type="transmembrane region" description="Helical" evidence="1">
    <location>
        <begin position="214"/>
        <end position="236"/>
    </location>
</feature>
<dbReference type="PANTHER" id="PTHR42867">
    <property type="entry name" value="MEMBRANE PROTEIN-RELATED"/>
    <property type="match status" value="1"/>
</dbReference>
<dbReference type="InterPro" id="IPR010787">
    <property type="entry name" value="DUF1385"/>
</dbReference>
<dbReference type="Proteomes" id="UP000001916">
    <property type="component" value="Chromosome"/>
</dbReference>
<dbReference type="eggNOG" id="COG3872">
    <property type="taxonomic scope" value="Bacteria"/>
</dbReference>
<feature type="transmembrane region" description="Helical" evidence="1">
    <location>
        <begin position="124"/>
        <end position="146"/>
    </location>
</feature>
<dbReference type="KEGG" id="msv:Mesil_0850"/>
<dbReference type="RefSeq" id="WP_013157348.1">
    <property type="nucleotide sequence ID" value="NC_014212.1"/>
</dbReference>
<dbReference type="AlphaFoldDB" id="D7BBW6"/>
<dbReference type="HOGENOM" id="CLU_038140_0_0_0"/>
<evidence type="ECO:0000256" key="1">
    <source>
        <dbReference type="SAM" id="Phobius"/>
    </source>
</evidence>
<evidence type="ECO:0008006" key="4">
    <source>
        <dbReference type="Google" id="ProtNLM"/>
    </source>
</evidence>
<accession>D7BBW6</accession>
<organism evidence="2 3">
    <name type="scientific">Allomeiothermus silvanus (strain ATCC 700542 / DSM 9946 / NBRC 106475 / NCIMB 13440 / VI-R2)</name>
    <name type="common">Thermus silvanus</name>
    <dbReference type="NCBI Taxonomy" id="526227"/>
    <lineage>
        <taxon>Bacteria</taxon>
        <taxon>Thermotogati</taxon>
        <taxon>Deinococcota</taxon>
        <taxon>Deinococci</taxon>
        <taxon>Thermales</taxon>
        <taxon>Thermaceae</taxon>
        <taxon>Allomeiothermus</taxon>
    </lineage>
</organism>
<gene>
    <name evidence="2" type="ordered locus">Mesil_0850</name>
</gene>
<sequence length="292" mass="31923">MKTLGGSAALEGVMMKSPEAWALAVRLPDGQIHVERHEELGIAQRYKWARWPFLRGIVALFDSLQVSYRALSRSAELAGEEEEQLSRGALYTTMAVSLAVSIAVFIVLPGFLSGLVINAAQHPVVYNLVAGLIKAVILIGYLLFIGRIPDIQRYFMYHGAEHKAIAAYEQGLELTVANVRAQPAYHPRCGTTFIAFVILASVVVYSFIPNPDSLAWRLLGRVVLLPVVAGLAFELLRWSATHSDPISKLLRAIGFRFQMLTVKEPTDDMIEVSIASTQAAIGEGKPEAVPVA</sequence>
<dbReference type="PANTHER" id="PTHR42867:SF1">
    <property type="entry name" value="MEMBRANE PROTEIN-RELATED"/>
    <property type="match status" value="1"/>
</dbReference>
<keyword evidence="1" id="KW-0472">Membrane</keyword>
<name>D7BBW6_ALLS1</name>
<dbReference type="Pfam" id="PF07136">
    <property type="entry name" value="DUF1385"/>
    <property type="match status" value="1"/>
</dbReference>
<keyword evidence="1" id="KW-0812">Transmembrane</keyword>
<keyword evidence="1" id="KW-1133">Transmembrane helix</keyword>
<proteinExistence type="predicted"/>
<protein>
    <recommendedName>
        <fullName evidence="4">Metal-dependent enzyme</fullName>
    </recommendedName>
</protein>
<evidence type="ECO:0000313" key="3">
    <source>
        <dbReference type="Proteomes" id="UP000001916"/>
    </source>
</evidence>